<protein>
    <submittedName>
        <fullName evidence="2">Uncharacterized protein</fullName>
    </submittedName>
</protein>
<organism evidence="2">
    <name type="scientific">viral metagenome</name>
    <dbReference type="NCBI Taxonomy" id="1070528"/>
    <lineage>
        <taxon>unclassified sequences</taxon>
        <taxon>metagenomes</taxon>
        <taxon>organismal metagenomes</taxon>
    </lineage>
</organism>
<name>A0A6C0HNU0_9ZZZZ</name>
<dbReference type="EMBL" id="MN739998">
    <property type="protein sequence ID" value="QHT82332.1"/>
    <property type="molecule type" value="Genomic_DNA"/>
</dbReference>
<reference evidence="2" key="1">
    <citation type="journal article" date="2020" name="Nature">
        <title>Giant virus diversity and host interactions through global metagenomics.</title>
        <authorList>
            <person name="Schulz F."/>
            <person name="Roux S."/>
            <person name="Paez-Espino D."/>
            <person name="Jungbluth S."/>
            <person name="Walsh D.A."/>
            <person name="Denef V.J."/>
            <person name="McMahon K.D."/>
            <person name="Konstantinidis K.T."/>
            <person name="Eloe-Fadrosh E.A."/>
            <person name="Kyrpides N.C."/>
            <person name="Woyke T."/>
        </authorList>
    </citation>
    <scope>NUCLEOTIDE SEQUENCE</scope>
    <source>
        <strain evidence="2">GVMAG-M-3300023184-161</strain>
    </source>
</reference>
<proteinExistence type="predicted"/>
<dbReference type="AlphaFoldDB" id="A0A6C0HNU0"/>
<feature type="transmembrane region" description="Helical" evidence="1">
    <location>
        <begin position="47"/>
        <end position="66"/>
    </location>
</feature>
<evidence type="ECO:0000256" key="1">
    <source>
        <dbReference type="SAM" id="Phobius"/>
    </source>
</evidence>
<keyword evidence="1" id="KW-1133">Transmembrane helix</keyword>
<sequence length="68" mass="7957">MAETIHCIDISSLYITEPLSPECIHNINPVPLVRIDTTSHVLNLSPIYIYIIPYIFIIFFQERYVFSE</sequence>
<keyword evidence="1" id="KW-0472">Membrane</keyword>
<evidence type="ECO:0000313" key="2">
    <source>
        <dbReference type="EMBL" id="QHT82332.1"/>
    </source>
</evidence>
<accession>A0A6C0HNU0</accession>
<keyword evidence="1" id="KW-0812">Transmembrane</keyword>